<keyword evidence="1" id="KW-0812">Transmembrane</keyword>
<dbReference type="InterPro" id="IPR005182">
    <property type="entry name" value="YdbS-like_PH"/>
</dbReference>
<organism evidence="3 4">
    <name type="scientific">Enterococcus cecorum</name>
    <dbReference type="NCBI Taxonomy" id="44008"/>
    <lineage>
        <taxon>Bacteria</taxon>
        <taxon>Bacillati</taxon>
        <taxon>Bacillota</taxon>
        <taxon>Bacilli</taxon>
        <taxon>Lactobacillales</taxon>
        <taxon>Enterococcaceae</taxon>
        <taxon>Enterococcus</taxon>
    </lineage>
</organism>
<accession>A0A1Y4QZK2</accession>
<protein>
    <recommendedName>
        <fullName evidence="2">YdbS-like PH domain-containing protein</fullName>
    </recommendedName>
</protein>
<feature type="transmembrane region" description="Helical" evidence="1">
    <location>
        <begin position="353"/>
        <end position="372"/>
    </location>
</feature>
<evidence type="ECO:0000313" key="3">
    <source>
        <dbReference type="EMBL" id="OUQ10756.1"/>
    </source>
</evidence>
<dbReference type="PANTHER" id="PTHR34473:SF2">
    <property type="entry name" value="UPF0699 TRANSMEMBRANE PROTEIN YDBT"/>
    <property type="match status" value="1"/>
</dbReference>
<keyword evidence="1" id="KW-1133">Transmembrane helix</keyword>
<gene>
    <name evidence="3" type="ORF">B5E88_04795</name>
</gene>
<evidence type="ECO:0000313" key="4">
    <source>
        <dbReference type="Proteomes" id="UP000196074"/>
    </source>
</evidence>
<dbReference type="PIRSF" id="PIRSF026631">
    <property type="entry name" value="UCP026631"/>
    <property type="match status" value="1"/>
</dbReference>
<sequence>MSKKNHYSKLYLLFAPLRSLVKLIWQIVLLFVLSSFLGKDRDYLSNPHFWLYVSLASLGIFALAVGYHIACYLTQTYELTEDALIFRKGIFVKQEIIVPYERMQTIKKNQWFYMVPFGLIRLMVETAAHSGKEAEVDLPMVPYALYDELQARRRNETLMKPKEKVQQADFALSSKDLLIFALTELTLLAPVFLMLGALEFIPDSLQDRLLGNFSHMIILAAVGFFCIAYLLCAIYMILKTVLKYADFQIFQESTGALRIEYGLIEQKSQVIPMSKIQGVRIKQNIFRLFLGLVSVDLLIAGGQEKQEGEKESLTTHPILIPVTKVSEVEGYLTHFLHDFDFQVALKEMQQLRLWYFSRFKFFVIAIPIGAYFFFHFAIWQLALAIVLLATLSLGYAYYQSKSQAYGMNEHFIVFRDVRLLERVQTILPRKNIQSLEMRTSRWLYPKQLGHCKLNVKAGDDDFHTELNYLPLDDIEQMIHFYRKNA</sequence>
<evidence type="ECO:0000256" key="1">
    <source>
        <dbReference type="SAM" id="Phobius"/>
    </source>
</evidence>
<feature type="domain" description="YdbS-like PH" evidence="2">
    <location>
        <begin position="72"/>
        <end position="150"/>
    </location>
</feature>
<feature type="transmembrane region" description="Helical" evidence="1">
    <location>
        <begin position="20"/>
        <end position="37"/>
    </location>
</feature>
<dbReference type="AlphaFoldDB" id="A0A1Y4QZK2"/>
<name>A0A1Y4QZK2_9ENTE</name>
<dbReference type="Proteomes" id="UP000196074">
    <property type="component" value="Unassembled WGS sequence"/>
</dbReference>
<keyword evidence="1" id="KW-0472">Membrane</keyword>
<dbReference type="EMBL" id="NFLC01000007">
    <property type="protein sequence ID" value="OUQ10756.1"/>
    <property type="molecule type" value="Genomic_DNA"/>
</dbReference>
<comment type="caution">
    <text evidence="3">The sequence shown here is derived from an EMBL/GenBank/DDBJ whole genome shotgun (WGS) entry which is preliminary data.</text>
</comment>
<dbReference type="RefSeq" id="WP_047338358.1">
    <property type="nucleotide sequence ID" value="NZ_LDED01000001.1"/>
</dbReference>
<feature type="transmembrane region" description="Helical" evidence="1">
    <location>
        <begin position="213"/>
        <end position="238"/>
    </location>
</feature>
<proteinExistence type="predicted"/>
<feature type="transmembrane region" description="Helical" evidence="1">
    <location>
        <begin position="49"/>
        <end position="70"/>
    </location>
</feature>
<feature type="transmembrane region" description="Helical" evidence="1">
    <location>
        <begin position="378"/>
        <end position="398"/>
    </location>
</feature>
<dbReference type="PANTHER" id="PTHR34473">
    <property type="entry name" value="UPF0699 TRANSMEMBRANE PROTEIN YDBS"/>
    <property type="match status" value="1"/>
</dbReference>
<dbReference type="InterPro" id="IPR014529">
    <property type="entry name" value="UCP026631"/>
</dbReference>
<reference evidence="4" key="1">
    <citation type="submission" date="2017-04" db="EMBL/GenBank/DDBJ databases">
        <title>Function of individual gut microbiota members based on whole genome sequencing of pure cultures obtained from chicken caecum.</title>
        <authorList>
            <person name="Medvecky M."/>
            <person name="Cejkova D."/>
            <person name="Polansky O."/>
            <person name="Karasova D."/>
            <person name="Kubasova T."/>
            <person name="Cizek A."/>
            <person name="Rychlik I."/>
        </authorList>
    </citation>
    <scope>NUCLEOTIDE SEQUENCE [LARGE SCALE GENOMIC DNA]</scope>
    <source>
        <strain evidence="4">An144</strain>
    </source>
</reference>
<feature type="domain" description="YdbS-like PH" evidence="2">
    <location>
        <begin position="405"/>
        <end position="477"/>
    </location>
</feature>
<feature type="transmembrane region" description="Helical" evidence="1">
    <location>
        <begin position="177"/>
        <end position="201"/>
    </location>
</feature>
<evidence type="ECO:0000259" key="2">
    <source>
        <dbReference type="Pfam" id="PF03703"/>
    </source>
</evidence>
<feature type="domain" description="YdbS-like PH" evidence="2">
    <location>
        <begin position="252"/>
        <end position="330"/>
    </location>
</feature>
<dbReference type="Pfam" id="PF03703">
    <property type="entry name" value="bPH_2"/>
    <property type="match status" value="3"/>
</dbReference>